<dbReference type="InterPro" id="IPR001810">
    <property type="entry name" value="F-box_dom"/>
</dbReference>
<gene>
    <name evidence="2" type="ORF">PHYBLDRAFT_65686</name>
</gene>
<keyword evidence="3" id="KW-1185">Reference proteome</keyword>
<dbReference type="Pfam" id="PF12937">
    <property type="entry name" value="F-box-like"/>
    <property type="match status" value="1"/>
</dbReference>
<dbReference type="RefSeq" id="XP_018290310.1">
    <property type="nucleotide sequence ID" value="XM_018441509.1"/>
</dbReference>
<evidence type="ECO:0000259" key="1">
    <source>
        <dbReference type="Pfam" id="PF12937"/>
    </source>
</evidence>
<dbReference type="Proteomes" id="UP000077315">
    <property type="component" value="Unassembled WGS sequence"/>
</dbReference>
<dbReference type="AlphaFoldDB" id="A0A163DM49"/>
<dbReference type="Gene3D" id="3.80.10.10">
    <property type="entry name" value="Ribonuclease Inhibitor"/>
    <property type="match status" value="2"/>
</dbReference>
<sequence length="647" mass="74940">MLASELPFEIISHIASFLSFKRKYICTVVCKSWQAPLQESLWSELRIFNRKKMEKICDQSTDEYQSYHRNGQHVKTLFLEGELRASDGELHTFQQHFQSLNSLTIEQNGLSNDNFAATANWNLWGKLTELTIHLSKWNSDSSEKPFLDIFACLPCLTKLRLSQGWVNGSMYFTWNDFETIHDYLPRLESLSVNMTLASLSSNDLDLIQDVKPANRLVIFGPEAVYHDYRWLCYFALKYPNIHTLGKMSFGNDRLVEDCPSSMIPWFESISFVFQYLKAITSVIGGHEGKPNLLFWNVLCPFHIPIKRLEYDVHVSLITPGTFESIVKEAVNPFSKSVESVCIRTYNYIRGLWVLTATLDYCPNLVDLNLRIRCVIIEMDILLNRCVALKRLKLSGGSLIISPEAPKTTTLHGLRMMELTFIKTSSKTLNNISFRCRRLNYMQLTNTSITGSISSTTGNLCVDMSYTRFKVLLLRNVRFNISEIHSDINNINFMVLSRPIIDQQLRDDTRHRRRRRVSSWYRLPFFAAQSDALLSSKGHPKNGVEATWFYTPHKYEGVEGWMSQTWVLTETEVKKALDYYNHFNHGESTALKKQYKPADNIRKKRSDWKGDLFRGYATLKCGYVAEYTIGSGWFTDDYVWQRLFVSLN</sequence>
<dbReference type="SUPFAM" id="SSF81383">
    <property type="entry name" value="F-box domain"/>
    <property type="match status" value="1"/>
</dbReference>
<dbReference type="InterPro" id="IPR036047">
    <property type="entry name" value="F-box-like_dom_sf"/>
</dbReference>
<feature type="domain" description="F-box" evidence="1">
    <location>
        <begin position="4"/>
        <end position="45"/>
    </location>
</feature>
<evidence type="ECO:0000313" key="3">
    <source>
        <dbReference type="Proteomes" id="UP000077315"/>
    </source>
</evidence>
<dbReference type="OrthoDB" id="10288911at2759"/>
<dbReference type="InterPro" id="IPR032675">
    <property type="entry name" value="LRR_dom_sf"/>
</dbReference>
<dbReference type="GeneID" id="29002415"/>
<protein>
    <recommendedName>
        <fullName evidence="1">F-box domain-containing protein</fullName>
    </recommendedName>
</protein>
<dbReference type="VEuPathDB" id="FungiDB:PHYBLDRAFT_65686"/>
<proteinExistence type="predicted"/>
<dbReference type="Gene3D" id="1.20.1280.50">
    <property type="match status" value="1"/>
</dbReference>
<dbReference type="SUPFAM" id="SSF52047">
    <property type="entry name" value="RNI-like"/>
    <property type="match status" value="1"/>
</dbReference>
<accession>A0A163DM49</accession>
<organism evidence="2 3">
    <name type="scientific">Phycomyces blakesleeanus (strain ATCC 8743b / DSM 1359 / FGSC 10004 / NBRC 33097 / NRRL 1555)</name>
    <dbReference type="NCBI Taxonomy" id="763407"/>
    <lineage>
        <taxon>Eukaryota</taxon>
        <taxon>Fungi</taxon>
        <taxon>Fungi incertae sedis</taxon>
        <taxon>Mucoromycota</taxon>
        <taxon>Mucoromycotina</taxon>
        <taxon>Mucoromycetes</taxon>
        <taxon>Mucorales</taxon>
        <taxon>Phycomycetaceae</taxon>
        <taxon>Phycomyces</taxon>
    </lineage>
</organism>
<dbReference type="EMBL" id="KV440983">
    <property type="protein sequence ID" value="OAD72270.1"/>
    <property type="molecule type" value="Genomic_DNA"/>
</dbReference>
<reference evidence="3" key="1">
    <citation type="submission" date="2015-06" db="EMBL/GenBank/DDBJ databases">
        <title>Expansion of signal transduction pathways in fungi by whole-genome duplication.</title>
        <authorList>
            <consortium name="DOE Joint Genome Institute"/>
            <person name="Corrochano L.M."/>
            <person name="Kuo A."/>
            <person name="Marcet-Houben M."/>
            <person name="Polaino S."/>
            <person name="Salamov A."/>
            <person name="Villalobos J.M."/>
            <person name="Alvarez M.I."/>
            <person name="Avalos J."/>
            <person name="Benito E.P."/>
            <person name="Benoit I."/>
            <person name="Burger G."/>
            <person name="Camino L.P."/>
            <person name="Canovas D."/>
            <person name="Cerda-Olmedo E."/>
            <person name="Cheng J.-F."/>
            <person name="Dominguez A."/>
            <person name="Elias M."/>
            <person name="Eslava A.P."/>
            <person name="Glaser F."/>
            <person name="Grimwood J."/>
            <person name="Gutierrez G."/>
            <person name="Heitman J."/>
            <person name="Henrissat B."/>
            <person name="Iturriaga E.A."/>
            <person name="Lang B.F."/>
            <person name="Lavin J.L."/>
            <person name="Lee S."/>
            <person name="Li W."/>
            <person name="Lindquist E."/>
            <person name="Lopez-Garcia S."/>
            <person name="Luque E.M."/>
            <person name="Marcos A.T."/>
            <person name="Martin J."/>
            <person name="McCluskey K."/>
            <person name="Medina H.R."/>
            <person name="Miralles-Duran A."/>
            <person name="Miyazaki A."/>
            <person name="Munoz-Torres E."/>
            <person name="Oguiza J.A."/>
            <person name="Ohm R."/>
            <person name="Olmedo M."/>
            <person name="Orejas M."/>
            <person name="Ortiz-Castellanos L."/>
            <person name="Pisabarro A.G."/>
            <person name="Rodriguez-Romero J."/>
            <person name="Ruiz-Herrera J."/>
            <person name="Ruiz-Vazquez R."/>
            <person name="Sanz C."/>
            <person name="Schackwitz W."/>
            <person name="Schmutz J."/>
            <person name="Shahriari M."/>
            <person name="Shelest E."/>
            <person name="Silva-Franco F."/>
            <person name="Soanes D."/>
            <person name="Syed K."/>
            <person name="Tagua V.G."/>
            <person name="Talbot N.J."/>
            <person name="Thon M."/>
            <person name="De vries R.P."/>
            <person name="Wiebenga A."/>
            <person name="Yadav J.S."/>
            <person name="Braun E.L."/>
            <person name="Baker S."/>
            <person name="Garre V."/>
            <person name="Horwitz B."/>
            <person name="Torres-Martinez S."/>
            <person name="Idnurm A."/>
            <person name="Herrera-Estrella A."/>
            <person name="Gabaldon T."/>
            <person name="Grigoriev I.V."/>
        </authorList>
    </citation>
    <scope>NUCLEOTIDE SEQUENCE [LARGE SCALE GENOMIC DNA]</scope>
    <source>
        <strain evidence="3">NRRL 1555(-)</strain>
    </source>
</reference>
<dbReference type="InParanoid" id="A0A163DM49"/>
<name>A0A163DM49_PHYB8</name>
<evidence type="ECO:0000313" key="2">
    <source>
        <dbReference type="EMBL" id="OAD72270.1"/>
    </source>
</evidence>